<proteinExistence type="predicted"/>
<gene>
    <name evidence="1" type="ORF">GP2143_01600</name>
</gene>
<evidence type="ECO:0000313" key="2">
    <source>
        <dbReference type="Proteomes" id="UP000004931"/>
    </source>
</evidence>
<dbReference type="Proteomes" id="UP000004931">
    <property type="component" value="Unassembled WGS sequence"/>
</dbReference>
<evidence type="ECO:0000313" key="1">
    <source>
        <dbReference type="EMBL" id="EAW30197.1"/>
    </source>
</evidence>
<name>A0YFU7_9GAMM</name>
<protein>
    <submittedName>
        <fullName evidence="1">Uncharacterized protein</fullName>
    </submittedName>
</protein>
<dbReference type="STRING" id="247633.GP2143_01600"/>
<comment type="caution">
    <text evidence="1">The sequence shown here is derived from an EMBL/GenBank/DDBJ whole genome shotgun (WGS) entry which is preliminary data.</text>
</comment>
<dbReference type="EMBL" id="AAVT01000009">
    <property type="protein sequence ID" value="EAW30197.1"/>
    <property type="molecule type" value="Genomic_DNA"/>
</dbReference>
<accession>A0YFU7</accession>
<sequence>MSEAADDLEVPFVVVGASASDIVLHYGHEAQIQRATADIDFGI</sequence>
<reference evidence="1 2" key="1">
    <citation type="journal article" date="2010" name="J. Bacteriol.">
        <title>Genome sequence of the oligotrophic marine Gammaproteobacterium HTCC2143, isolated from the Oregon Coast.</title>
        <authorList>
            <person name="Oh H.M."/>
            <person name="Kang I."/>
            <person name="Ferriera S."/>
            <person name="Giovannoni S.J."/>
            <person name="Cho J.C."/>
        </authorList>
    </citation>
    <scope>NUCLEOTIDE SEQUENCE [LARGE SCALE GENOMIC DNA]</scope>
    <source>
        <strain evidence="1 2">HTCC2143</strain>
    </source>
</reference>
<keyword evidence="2" id="KW-1185">Reference proteome</keyword>
<organism evidence="1 2">
    <name type="scientific">marine gamma proteobacterium HTCC2143</name>
    <dbReference type="NCBI Taxonomy" id="247633"/>
    <lineage>
        <taxon>Bacteria</taxon>
        <taxon>Pseudomonadati</taxon>
        <taxon>Pseudomonadota</taxon>
        <taxon>Gammaproteobacteria</taxon>
        <taxon>Cellvibrionales</taxon>
        <taxon>Spongiibacteraceae</taxon>
        <taxon>BD1-7 clade</taxon>
    </lineage>
</organism>
<dbReference type="AlphaFoldDB" id="A0YFU7"/>